<evidence type="ECO:0000313" key="8">
    <source>
        <dbReference type="Proteomes" id="UP000472277"/>
    </source>
</evidence>
<keyword evidence="3 6" id="KW-0812">Transmembrane</keyword>
<comment type="subcellular location">
    <subcellularLocation>
        <location evidence="1">Membrane</location>
        <topology evidence="1">Multi-pass membrane protein</topology>
    </subcellularLocation>
</comment>
<reference evidence="7" key="2">
    <citation type="submission" date="2025-09" db="UniProtKB">
        <authorList>
            <consortium name="Ensembl"/>
        </authorList>
    </citation>
    <scope>IDENTIFICATION</scope>
</reference>
<dbReference type="GeneTree" id="ENSGT00390000013762"/>
<accession>A0A674EGC2</accession>
<dbReference type="GO" id="GO:0016020">
    <property type="term" value="C:membrane"/>
    <property type="evidence" value="ECO:0007669"/>
    <property type="project" value="UniProtKB-SubCell"/>
</dbReference>
<keyword evidence="5 6" id="KW-0472">Membrane</keyword>
<reference evidence="7" key="1">
    <citation type="submission" date="2025-08" db="UniProtKB">
        <authorList>
            <consortium name="Ensembl"/>
        </authorList>
    </citation>
    <scope>IDENTIFICATION</scope>
</reference>
<comment type="similarity">
    <text evidence="2">Belongs to the TMEM151 family.</text>
</comment>
<dbReference type="Proteomes" id="UP000472277">
    <property type="component" value="Chromosome 33"/>
</dbReference>
<organism evidence="7 8">
    <name type="scientific">Salmo trutta</name>
    <name type="common">Brown trout</name>
    <dbReference type="NCBI Taxonomy" id="8032"/>
    <lineage>
        <taxon>Eukaryota</taxon>
        <taxon>Metazoa</taxon>
        <taxon>Chordata</taxon>
        <taxon>Craniata</taxon>
        <taxon>Vertebrata</taxon>
        <taxon>Euteleostomi</taxon>
        <taxon>Actinopterygii</taxon>
        <taxon>Neopterygii</taxon>
        <taxon>Teleostei</taxon>
        <taxon>Protacanthopterygii</taxon>
        <taxon>Salmoniformes</taxon>
        <taxon>Salmonidae</taxon>
        <taxon>Salmoninae</taxon>
        <taxon>Salmo</taxon>
    </lineage>
</organism>
<feature type="transmembrane region" description="Helical" evidence="6">
    <location>
        <begin position="99"/>
        <end position="117"/>
    </location>
</feature>
<protein>
    <submittedName>
        <fullName evidence="7">Si:dkey-13p1.4</fullName>
    </submittedName>
</protein>
<evidence type="ECO:0000256" key="1">
    <source>
        <dbReference type="ARBA" id="ARBA00004141"/>
    </source>
</evidence>
<dbReference type="Ensembl" id="ENSSTUT00000114735.1">
    <property type="protein sequence ID" value="ENSSTUP00000107076.1"/>
    <property type="gene ID" value="ENSSTUG00000047633.1"/>
</dbReference>
<proteinExistence type="inferred from homology"/>
<keyword evidence="4 6" id="KW-1133">Transmembrane helix</keyword>
<evidence type="ECO:0000256" key="5">
    <source>
        <dbReference type="ARBA" id="ARBA00023136"/>
    </source>
</evidence>
<dbReference type="Pfam" id="PF14857">
    <property type="entry name" value="TMEM151"/>
    <property type="match status" value="1"/>
</dbReference>
<evidence type="ECO:0000256" key="6">
    <source>
        <dbReference type="SAM" id="Phobius"/>
    </source>
</evidence>
<dbReference type="PANTHER" id="PTHR31893">
    <property type="entry name" value="TRANSMEMBRANE PROTEIN 151 HOMOLOG"/>
    <property type="match status" value="1"/>
</dbReference>
<evidence type="ECO:0000256" key="2">
    <source>
        <dbReference type="ARBA" id="ARBA00009583"/>
    </source>
</evidence>
<name>A0A674EGC2_SALTR</name>
<keyword evidence="8" id="KW-1185">Reference proteome</keyword>
<dbReference type="PANTHER" id="PTHR31893:SF2">
    <property type="entry name" value="TRANSMEMBRANE PROTEIN 151B"/>
    <property type="match status" value="1"/>
</dbReference>
<evidence type="ECO:0000313" key="7">
    <source>
        <dbReference type="Ensembl" id="ENSSTUP00000107076.1"/>
    </source>
</evidence>
<dbReference type="InterPro" id="IPR026767">
    <property type="entry name" value="Tmem151"/>
</dbReference>
<dbReference type="AlphaFoldDB" id="A0A674EGC2"/>
<evidence type="ECO:0000256" key="4">
    <source>
        <dbReference type="ARBA" id="ARBA00022989"/>
    </source>
</evidence>
<sequence length="449" mass="51336">SCSFTHSKIGSVPFFRLIGQPPAKQSLSACMCPESHCRCLLLSLPMYSCLGAVAWCQLTRVTKLSFDSSVTSLTFFSSIKEVGMGGGAMIYHDSPCSDGYVYIPLAFLFMLYVVYLVDCWYCWARSELQCKADVDSVYERLLRMRQARPCVWWKAISYHFVLRTRQVTRYRTGKAYTTTQVYHERVNTHKGEGEFEYSRCSMRDVSQDLRGLESHPATKLCFTKCFSFAGAGPENNYLNQRARFFSEIEGLQLKDVNFKEHLIAYVDPDRLPWYTSQVPFWFTALLMLSWPLRVLIEYRTAFVHYHVEKLFGLEDSHNSPSPIEEVSIGSGLPRVDTVGSTELEWHILSNRQLIPSYSEAMLINLASLDSGIAEDTRSSNCFLLDSHPLYCHSYSSQLALNESPPTYRYARFFPVLIVHRPECCGSGDSTTELRRYFVRQGSTCLETSL</sequence>
<evidence type="ECO:0000256" key="3">
    <source>
        <dbReference type="ARBA" id="ARBA00022692"/>
    </source>
</evidence>